<evidence type="ECO:0000256" key="3">
    <source>
        <dbReference type="RuleBase" id="RU003968"/>
    </source>
</evidence>
<dbReference type="Gene3D" id="3.50.50.60">
    <property type="entry name" value="FAD/NAD(P)-binding domain"/>
    <property type="match status" value="1"/>
</dbReference>
<keyword evidence="3" id="KW-0285">Flavoprotein</keyword>
<evidence type="ECO:0000313" key="11">
    <source>
        <dbReference type="RefSeq" id="XP_011315232.1"/>
    </source>
</evidence>
<dbReference type="Gene3D" id="3.30.560.10">
    <property type="entry name" value="Glucose Oxidase, domain 3"/>
    <property type="match status" value="1"/>
</dbReference>
<dbReference type="InterPro" id="IPR007867">
    <property type="entry name" value="GMC_OxRtase_C"/>
</dbReference>
<evidence type="ECO:0000313" key="10">
    <source>
        <dbReference type="RefSeq" id="XP_011315222.1"/>
    </source>
</evidence>
<dbReference type="PIRSF" id="PIRSF000137">
    <property type="entry name" value="Alcohol_oxidase"/>
    <property type="match status" value="1"/>
</dbReference>
<gene>
    <name evidence="7" type="primary">Gld_6</name>
    <name evidence="9 10 11" type="synonym">LOC105274080</name>
    <name evidence="7" type="ORF">g.14581</name>
</gene>
<dbReference type="Pfam" id="PF05199">
    <property type="entry name" value="GMC_oxred_C"/>
    <property type="match status" value="1"/>
</dbReference>
<dbReference type="Pfam" id="PF00732">
    <property type="entry name" value="GMC_oxred_N"/>
    <property type="match status" value="1"/>
</dbReference>
<dbReference type="PANTHER" id="PTHR11552">
    <property type="entry name" value="GLUCOSE-METHANOL-CHOLINE GMC OXIDOREDUCTASE"/>
    <property type="match status" value="1"/>
</dbReference>
<name>A0A0C9R3W9_9HYME</name>
<keyword evidence="2 3" id="KW-0274">FAD</keyword>
<dbReference type="RefSeq" id="XP_011315212.1">
    <property type="nucleotide sequence ID" value="XM_011316910.1"/>
</dbReference>
<evidence type="ECO:0000313" key="7">
    <source>
        <dbReference type="EMBL" id="JAG72387.1"/>
    </source>
</evidence>
<protein>
    <submittedName>
        <fullName evidence="7">Gld_6 protein</fullName>
    </submittedName>
    <submittedName>
        <fullName evidence="9 10">Glucose dehydrogenase [FAD, quinone]</fullName>
    </submittedName>
</protein>
<dbReference type="RefSeq" id="XP_011315222.1">
    <property type="nucleotide sequence ID" value="XM_011316920.1"/>
</dbReference>
<keyword evidence="8" id="KW-1185">Reference proteome</keyword>
<organism evidence="7">
    <name type="scientific">Fopius arisanus</name>
    <dbReference type="NCBI Taxonomy" id="64838"/>
    <lineage>
        <taxon>Eukaryota</taxon>
        <taxon>Metazoa</taxon>
        <taxon>Ecdysozoa</taxon>
        <taxon>Arthropoda</taxon>
        <taxon>Hexapoda</taxon>
        <taxon>Insecta</taxon>
        <taxon>Pterygota</taxon>
        <taxon>Neoptera</taxon>
        <taxon>Endopterygota</taxon>
        <taxon>Hymenoptera</taxon>
        <taxon>Apocrita</taxon>
        <taxon>Ichneumonoidea</taxon>
        <taxon>Braconidae</taxon>
        <taxon>Opiinae</taxon>
        <taxon>Fopius</taxon>
    </lineage>
</organism>
<feature type="domain" description="Glucose-methanol-choline oxidoreductase N-terminal" evidence="6">
    <location>
        <begin position="312"/>
        <end position="326"/>
    </location>
</feature>
<dbReference type="GeneID" id="105274080"/>
<keyword evidence="4" id="KW-1133">Transmembrane helix</keyword>
<keyword evidence="4" id="KW-0472">Membrane</keyword>
<dbReference type="PANTHER" id="PTHR11552:SF215">
    <property type="entry name" value="FI02019P"/>
    <property type="match status" value="1"/>
</dbReference>
<dbReference type="GO" id="GO:0050660">
    <property type="term" value="F:flavin adenine dinucleotide binding"/>
    <property type="evidence" value="ECO:0007669"/>
    <property type="project" value="InterPro"/>
</dbReference>
<dbReference type="InterPro" id="IPR000172">
    <property type="entry name" value="GMC_OxRdtase_N"/>
</dbReference>
<accession>A0A9R1TT04</accession>
<evidence type="ECO:0000259" key="5">
    <source>
        <dbReference type="PROSITE" id="PS00623"/>
    </source>
</evidence>
<accession>A0A9R1UBT8</accession>
<dbReference type="EMBL" id="GBYB01002620">
    <property type="protein sequence ID" value="JAG72387.1"/>
    <property type="molecule type" value="Transcribed_RNA"/>
</dbReference>
<evidence type="ECO:0000256" key="1">
    <source>
        <dbReference type="ARBA" id="ARBA00010790"/>
    </source>
</evidence>
<feature type="binding site" evidence="2">
    <location>
        <position position="275"/>
    </location>
    <ligand>
        <name>FAD</name>
        <dbReference type="ChEBI" id="CHEBI:57692"/>
    </ligand>
</feature>
<evidence type="ECO:0000256" key="4">
    <source>
        <dbReference type="SAM" id="Phobius"/>
    </source>
</evidence>
<feature type="binding site" evidence="2">
    <location>
        <position position="138"/>
    </location>
    <ligand>
        <name>FAD</name>
        <dbReference type="ChEBI" id="CHEBI:57692"/>
    </ligand>
</feature>
<comment type="similarity">
    <text evidence="1 3">Belongs to the GMC oxidoreductase family.</text>
</comment>
<reference evidence="9 10" key="2">
    <citation type="submission" date="2025-04" db="UniProtKB">
        <authorList>
            <consortium name="RefSeq"/>
        </authorList>
    </citation>
    <scope>IDENTIFICATION</scope>
    <source>
        <strain evidence="9 10">USDA-PBARC FA_bdor</strain>
        <tissue evidence="9 10">Whole organism</tissue>
    </source>
</reference>
<dbReference type="AlphaFoldDB" id="A0A0C9R3W9"/>
<dbReference type="KEGG" id="fas:105274080"/>
<dbReference type="PROSITE" id="PS00623">
    <property type="entry name" value="GMC_OXRED_1"/>
    <property type="match status" value="1"/>
</dbReference>
<comment type="cofactor">
    <cofactor evidence="2">
        <name>FAD</name>
        <dbReference type="ChEBI" id="CHEBI:57692"/>
    </cofactor>
</comment>
<proteinExistence type="inferred from homology"/>
<accession>A0A0C9R3W9</accession>
<dbReference type="InterPro" id="IPR036188">
    <property type="entry name" value="FAD/NAD-bd_sf"/>
</dbReference>
<keyword evidence="4" id="KW-0812">Transmembrane</keyword>
<dbReference type="SUPFAM" id="SSF51905">
    <property type="entry name" value="FAD/NAD(P)-binding domain"/>
    <property type="match status" value="1"/>
</dbReference>
<feature type="domain" description="Glucose-methanol-choline oxidoreductase N-terminal" evidence="5">
    <location>
        <begin position="136"/>
        <end position="159"/>
    </location>
</feature>
<sequence>MVLSAVVVASALKGAIGLVGTGLWLVPLLIAGLSYYRYDQLDPESRPIDRRPLHPEYDFIVIGGGSAGAVVASRLSEIKEWKVLLLEAGPDENEITDVPSLAAYLQLTKLDWKYKTEPTGKSCLAMINGRCNWPRGKVLGGSSTLNYMLYVRGNRQDYDHWEALGNNGWGYDQALYYFKKSEDNRNPYLGKSPYHATGGYLTVQESPWRTPLVVAFVQAGVELGYENRDINGEYQTGFMIAQGTIRRGGRCSTAKAFLRPVRLRDNLHTAMNAHVTKILIEPVSRRAVGVEFYRDGRRQIVRARKEVILSAGAINSPQLLMLSGVGPKDHLRHVGIPVLKDAPVGDNLQDHVGMAGLTFLVDKPVAIVQDRFQAAPVTMNYVANGRGPMTTLGGVEGYAFINTKYANESGLYPDIQVHMAPASLSSDAGVQVRRILGITDEVYDAVFRPITNRDAWTLMPLLLRPKSRGTVRLRSSNPFHGPIVDANYFDEPEDIAKLVEGTKIAVRISEAKVFKQFGSRLHRLKIPGCRHLKFASDAYWECHIRHITMTIYHPVGTAKMGPPDDPGAVVDDRLRVYGIHGLRVIDASIMPTICSGNTNAPVIMIGEKGADLIKEDWLEPPRR</sequence>
<evidence type="ECO:0000313" key="8">
    <source>
        <dbReference type="Proteomes" id="UP000694866"/>
    </source>
</evidence>
<dbReference type="OrthoDB" id="269227at2759"/>
<evidence type="ECO:0000313" key="9">
    <source>
        <dbReference type="RefSeq" id="XP_011315212.1"/>
    </source>
</evidence>
<reference evidence="7" key="1">
    <citation type="submission" date="2015-01" db="EMBL/GenBank/DDBJ databases">
        <title>Transcriptome Assembly of Fopius arisanus.</title>
        <authorList>
            <person name="Geib S."/>
        </authorList>
    </citation>
    <scope>NUCLEOTIDE SEQUENCE</scope>
</reference>
<dbReference type="RefSeq" id="XP_011315232.1">
    <property type="nucleotide sequence ID" value="XM_011316930.1"/>
</dbReference>
<evidence type="ECO:0000256" key="2">
    <source>
        <dbReference type="PIRSR" id="PIRSR000137-2"/>
    </source>
</evidence>
<evidence type="ECO:0000259" key="6">
    <source>
        <dbReference type="PROSITE" id="PS00624"/>
    </source>
</evidence>
<feature type="transmembrane region" description="Helical" evidence="4">
    <location>
        <begin position="15"/>
        <end position="36"/>
    </location>
</feature>
<dbReference type="InterPro" id="IPR012132">
    <property type="entry name" value="GMC_OxRdtase"/>
</dbReference>
<dbReference type="Proteomes" id="UP000694866">
    <property type="component" value="Unplaced"/>
</dbReference>
<dbReference type="GO" id="GO:0016614">
    <property type="term" value="F:oxidoreductase activity, acting on CH-OH group of donors"/>
    <property type="evidence" value="ECO:0007669"/>
    <property type="project" value="InterPro"/>
</dbReference>
<dbReference type="SUPFAM" id="SSF54373">
    <property type="entry name" value="FAD-linked reductases, C-terminal domain"/>
    <property type="match status" value="1"/>
</dbReference>
<dbReference type="PROSITE" id="PS00624">
    <property type="entry name" value="GMC_OXRED_2"/>
    <property type="match status" value="1"/>
</dbReference>
<accession>A0A9R1TTQ1</accession>